<sequence>MLYSERTFDGERVVLHGNFYRDCTFKNCELVYDGDPSPTFHNNQFVDSVFVFTGPALRTLYFLGNMYRAGEGGQEVVEETFNDIKMGNIHGAEASTIIPNTTDHSLKARHTQ</sequence>
<keyword evidence="2" id="KW-1185">Reference proteome</keyword>
<evidence type="ECO:0000313" key="2">
    <source>
        <dbReference type="Proteomes" id="UP000787472"/>
    </source>
</evidence>
<protein>
    <submittedName>
        <fullName evidence="1">Uncharacterized protein</fullName>
    </submittedName>
</protein>
<name>A0A9E5MPA3_9GAMM</name>
<dbReference type="AlphaFoldDB" id="A0A9E5MPA3"/>
<accession>A0A9E5MPA3</accession>
<dbReference type="Proteomes" id="UP000787472">
    <property type="component" value="Unassembled WGS sequence"/>
</dbReference>
<dbReference type="RefSeq" id="WP_167191257.1">
    <property type="nucleotide sequence ID" value="NZ_JAAONZ010000020.1"/>
</dbReference>
<dbReference type="EMBL" id="JAAONZ010000020">
    <property type="protein sequence ID" value="NHO67838.1"/>
    <property type="molecule type" value="Genomic_DNA"/>
</dbReference>
<gene>
    <name evidence="1" type="ORF">G8770_20015</name>
</gene>
<evidence type="ECO:0000313" key="1">
    <source>
        <dbReference type="EMBL" id="NHO67838.1"/>
    </source>
</evidence>
<organism evidence="1 2">
    <name type="scientific">Pseudomaricurvus hydrocarbonicus</name>
    <dbReference type="NCBI Taxonomy" id="1470433"/>
    <lineage>
        <taxon>Bacteria</taxon>
        <taxon>Pseudomonadati</taxon>
        <taxon>Pseudomonadota</taxon>
        <taxon>Gammaproteobacteria</taxon>
        <taxon>Cellvibrionales</taxon>
        <taxon>Cellvibrionaceae</taxon>
        <taxon>Pseudomaricurvus</taxon>
    </lineage>
</organism>
<reference evidence="1" key="1">
    <citation type="submission" date="2020-03" db="EMBL/GenBank/DDBJ databases">
        <authorList>
            <person name="Guo F."/>
        </authorList>
    </citation>
    <scope>NUCLEOTIDE SEQUENCE</scope>
    <source>
        <strain evidence="1">JCM 30134</strain>
    </source>
</reference>
<proteinExistence type="predicted"/>
<comment type="caution">
    <text evidence="1">The sequence shown here is derived from an EMBL/GenBank/DDBJ whole genome shotgun (WGS) entry which is preliminary data.</text>
</comment>